<evidence type="ECO:0000313" key="3">
    <source>
        <dbReference type="EMBL" id="GEM83016.1"/>
    </source>
</evidence>
<dbReference type="Pfam" id="PF03807">
    <property type="entry name" value="F420_oxidored"/>
    <property type="match status" value="1"/>
</dbReference>
<dbReference type="SUPFAM" id="SSF51735">
    <property type="entry name" value="NAD(P)-binding Rossmann-fold domains"/>
    <property type="match status" value="1"/>
</dbReference>
<dbReference type="OrthoDB" id="9786864at2"/>
<evidence type="ECO:0000256" key="1">
    <source>
        <dbReference type="ARBA" id="ARBA00023002"/>
    </source>
</evidence>
<protein>
    <submittedName>
        <fullName evidence="3">NADPH-dependent F420 reductase</fullName>
    </submittedName>
</protein>
<accession>A0A511R1Z0</accession>
<dbReference type="Gene3D" id="3.40.50.720">
    <property type="entry name" value="NAD(P)-binding Rossmann-like Domain"/>
    <property type="match status" value="1"/>
</dbReference>
<evidence type="ECO:0000313" key="4">
    <source>
        <dbReference type="Proteomes" id="UP000321197"/>
    </source>
</evidence>
<name>A0A511R1Z0_9DEIN</name>
<keyword evidence="1" id="KW-0560">Oxidoreductase</keyword>
<sequence length="197" mass="20946">MNVGILGSGKVGGAIGKGLARRGHTVVFASRDPLGSKQELLSQVPAARVQTLQETVDASDLLVVAIPWNALPDVLSGLRGLEGKILLDATNRFGNFEKSAAEDLAALIPGAKVVKAFNTLGYEHMDGPQFIEKPSMLVAGDDLQAKRIVMQLSEELGFEAIDAGPLSSAAALELLARTWVGLTRTLGRNFAFRVLRK</sequence>
<dbReference type="InterPro" id="IPR051267">
    <property type="entry name" value="STEAP_metalloreductase"/>
</dbReference>
<feature type="domain" description="Pyrroline-5-carboxylate reductase catalytic N-terminal" evidence="2">
    <location>
        <begin position="3"/>
        <end position="91"/>
    </location>
</feature>
<comment type="caution">
    <text evidence="3">The sequence shown here is derived from an EMBL/GenBank/DDBJ whole genome shotgun (WGS) entry which is preliminary data.</text>
</comment>
<dbReference type="GO" id="GO:0016491">
    <property type="term" value="F:oxidoreductase activity"/>
    <property type="evidence" value="ECO:0007669"/>
    <property type="project" value="UniProtKB-KW"/>
</dbReference>
<organism evidence="3 4">
    <name type="scientific">Meiothermus hypogaeus NBRC 106114</name>
    <dbReference type="NCBI Taxonomy" id="1227553"/>
    <lineage>
        <taxon>Bacteria</taxon>
        <taxon>Thermotogati</taxon>
        <taxon>Deinococcota</taxon>
        <taxon>Deinococci</taxon>
        <taxon>Thermales</taxon>
        <taxon>Thermaceae</taxon>
        <taxon>Meiothermus</taxon>
    </lineage>
</organism>
<evidence type="ECO:0000259" key="2">
    <source>
        <dbReference type="Pfam" id="PF03807"/>
    </source>
</evidence>
<dbReference type="EMBL" id="BJXL01000028">
    <property type="protein sequence ID" value="GEM83016.1"/>
    <property type="molecule type" value="Genomic_DNA"/>
</dbReference>
<gene>
    <name evidence="3" type="ORF">MHY01S_11820</name>
</gene>
<reference evidence="3 4" key="1">
    <citation type="submission" date="2019-07" db="EMBL/GenBank/DDBJ databases">
        <title>Whole genome shotgun sequence of Meiothermus hypogaeus NBRC 106114.</title>
        <authorList>
            <person name="Hosoyama A."/>
            <person name="Uohara A."/>
            <person name="Ohji S."/>
            <person name="Ichikawa N."/>
        </authorList>
    </citation>
    <scope>NUCLEOTIDE SEQUENCE [LARGE SCALE GENOMIC DNA]</scope>
    <source>
        <strain evidence="3 4">NBRC 106114</strain>
    </source>
</reference>
<dbReference type="InterPro" id="IPR036291">
    <property type="entry name" value="NAD(P)-bd_dom_sf"/>
</dbReference>
<dbReference type="PANTHER" id="PTHR14239">
    <property type="entry name" value="DUDULIN-RELATED"/>
    <property type="match status" value="1"/>
</dbReference>
<dbReference type="Proteomes" id="UP000321197">
    <property type="component" value="Unassembled WGS sequence"/>
</dbReference>
<proteinExistence type="predicted"/>
<dbReference type="InterPro" id="IPR028939">
    <property type="entry name" value="P5C_Rdtase_cat_N"/>
</dbReference>
<dbReference type="AlphaFoldDB" id="A0A511R1Z0"/>